<feature type="non-terminal residue" evidence="2">
    <location>
        <position position="116"/>
    </location>
</feature>
<evidence type="ECO:0000256" key="1">
    <source>
        <dbReference type="SAM" id="Phobius"/>
    </source>
</evidence>
<sequence>MNQIANQVPGTKIFSNKHRSAISRFLGFLFFSFLTPLALGVLHFIFFLLNLDLIYSPITLKILVKSGLSSKTISNAEIILNSKKYKSNEQGVVEIPNIRETNLSFEIKADNYQSKE</sequence>
<keyword evidence="1" id="KW-0472">Membrane</keyword>
<reference evidence="2 3" key="1">
    <citation type="submission" date="2018-10" db="EMBL/GenBank/DDBJ databases">
        <title>Thermophilic Lithotrophy and Phototrophy in an Intertidal, Iron-rich, Geothermal Spring.</title>
        <authorList>
            <person name="Ward L.M."/>
            <person name="Idei A."/>
            <person name="Nakagawa M."/>
            <person name="Ueno Y."/>
            <person name="Fischer W."/>
            <person name="Mcglynn S.E."/>
        </authorList>
    </citation>
    <scope>NUCLEOTIDE SEQUENCE [LARGE SCALE GENOMIC DNA]</scope>
    <source>
        <strain evidence="2">J137</strain>
    </source>
</reference>
<feature type="transmembrane region" description="Helical" evidence="1">
    <location>
        <begin position="25"/>
        <end position="49"/>
    </location>
</feature>
<gene>
    <name evidence="2" type="ORF">D6810_02055</name>
</gene>
<dbReference type="Proteomes" id="UP000269410">
    <property type="component" value="Unassembled WGS sequence"/>
</dbReference>
<organism evidence="2 3">
    <name type="scientific">Candidatus Dojkabacteria bacterium</name>
    <dbReference type="NCBI Taxonomy" id="2099670"/>
    <lineage>
        <taxon>Bacteria</taxon>
        <taxon>Candidatus Dojkabacteria</taxon>
    </lineage>
</organism>
<dbReference type="EMBL" id="RFKV01000066">
    <property type="protein sequence ID" value="RMD77090.1"/>
    <property type="molecule type" value="Genomic_DNA"/>
</dbReference>
<dbReference type="AlphaFoldDB" id="A0A3M0YY92"/>
<evidence type="ECO:0000313" key="3">
    <source>
        <dbReference type="Proteomes" id="UP000269410"/>
    </source>
</evidence>
<keyword evidence="1" id="KW-1133">Transmembrane helix</keyword>
<keyword evidence="1" id="KW-0812">Transmembrane</keyword>
<evidence type="ECO:0000313" key="2">
    <source>
        <dbReference type="EMBL" id="RMD77090.1"/>
    </source>
</evidence>
<accession>A0A3M0YY92</accession>
<comment type="caution">
    <text evidence="2">The sequence shown here is derived from an EMBL/GenBank/DDBJ whole genome shotgun (WGS) entry which is preliminary data.</text>
</comment>
<name>A0A3M0YY92_9BACT</name>
<protein>
    <submittedName>
        <fullName evidence="2">Uncharacterized protein</fullName>
    </submittedName>
</protein>
<proteinExistence type="predicted"/>